<evidence type="ECO:0000256" key="1">
    <source>
        <dbReference type="SAM" id="Phobius"/>
    </source>
</evidence>
<evidence type="ECO:0000313" key="2">
    <source>
        <dbReference type="EMBL" id="QHT28279.1"/>
    </source>
</evidence>
<proteinExistence type="predicted"/>
<feature type="transmembrane region" description="Helical" evidence="1">
    <location>
        <begin position="21"/>
        <end position="45"/>
    </location>
</feature>
<dbReference type="AlphaFoldDB" id="A0A6C0EJ08"/>
<keyword evidence="1" id="KW-0472">Membrane</keyword>
<keyword evidence="1" id="KW-1133">Transmembrane helix</keyword>
<dbReference type="Pfam" id="PF19883">
    <property type="entry name" value="DUF6356"/>
    <property type="match status" value="1"/>
</dbReference>
<dbReference type="InterPro" id="IPR045936">
    <property type="entry name" value="DUF6356"/>
</dbReference>
<accession>A0A6C0EJ08</accession>
<organism evidence="2">
    <name type="scientific">viral metagenome</name>
    <dbReference type="NCBI Taxonomy" id="1070528"/>
    <lineage>
        <taxon>unclassified sequences</taxon>
        <taxon>metagenomes</taxon>
        <taxon>organismal metagenomes</taxon>
    </lineage>
</organism>
<reference evidence="2" key="1">
    <citation type="journal article" date="2020" name="Nature">
        <title>Giant virus diversity and host interactions through global metagenomics.</title>
        <authorList>
            <person name="Schulz F."/>
            <person name="Roux S."/>
            <person name="Paez-Espino D."/>
            <person name="Jungbluth S."/>
            <person name="Walsh D.A."/>
            <person name="Denef V.J."/>
            <person name="McMahon K.D."/>
            <person name="Konstantinidis K.T."/>
            <person name="Eloe-Fadrosh E.A."/>
            <person name="Kyrpides N.C."/>
            <person name="Woyke T."/>
        </authorList>
    </citation>
    <scope>NUCLEOTIDE SEQUENCE</scope>
    <source>
        <strain evidence="2">GVMAG-M-3300001348-25</strain>
    </source>
</reference>
<keyword evidence="1" id="KW-0812">Transmembrane</keyword>
<dbReference type="EMBL" id="MN738854">
    <property type="protein sequence ID" value="QHT28279.1"/>
    <property type="molecule type" value="Genomic_DNA"/>
</dbReference>
<protein>
    <submittedName>
        <fullName evidence="2">Uncharacterized protein</fullName>
    </submittedName>
</protein>
<sequence length="73" mass="8378">MEIVKQSKEHLQDVEMNYFEHCIFSMCLSLQFLLASIFAFFHALIPGIFTTSSSDYSTLIESILKHSSSKKDI</sequence>
<name>A0A6C0EJ08_9ZZZZ</name>